<keyword evidence="1" id="KW-0539">Nucleus</keyword>
<feature type="domain" description="Zn(2)-C6 fungal-type" evidence="3">
    <location>
        <begin position="203"/>
        <end position="233"/>
    </location>
</feature>
<evidence type="ECO:0000313" key="4">
    <source>
        <dbReference type="EMBL" id="KAF6845007.1"/>
    </source>
</evidence>
<dbReference type="InterPro" id="IPR001138">
    <property type="entry name" value="Zn2Cys6_DnaBD"/>
</dbReference>
<gene>
    <name evidence="4" type="ORF">CMUS01_00540</name>
</gene>
<sequence length="416" mass="45170">MAYHWNGIPQYFTLYDAGGLPSDPFTMPNTDTFGCEDFLEGDIPPASAFGSAASLPAHLHNTLAVSVHPQYQQPQAMPNMDMFRHDGFSGEYIPPASTFGSVASLPAHLYNTPAVSVDSPYQQLQAMPQGQGMSPLQQVDSQALELFSQPPAMQQGQPLPPQPLPGVLGPNTQGARVSKPGRKKKAAAPAQRQKTPRKVKANACKRCRKKKISCKSTSDQDPCDGCKADGCECDRSGEDMRTNKSTTAKYNEAVTECENLLAQLDCLAERVRKQEFCPVALVRAIENDATPLGEILERFFLGASNTWPAYIEPTRQNYCLPAADAGRKLLEYRGMFETLKNVVLGHIRASGGQQPSTLVTALASKASEGFFLGVLCGKDRQLGEQLHRSAVAGDNTVLEGLIFPPLERRVSAIAHH</sequence>
<dbReference type="GO" id="GO:0000981">
    <property type="term" value="F:DNA-binding transcription factor activity, RNA polymerase II-specific"/>
    <property type="evidence" value="ECO:0007669"/>
    <property type="project" value="InterPro"/>
</dbReference>
<dbReference type="InterPro" id="IPR036864">
    <property type="entry name" value="Zn2-C6_fun-type_DNA-bd_sf"/>
</dbReference>
<evidence type="ECO:0000259" key="3">
    <source>
        <dbReference type="PROSITE" id="PS50048"/>
    </source>
</evidence>
<feature type="region of interest" description="Disordered" evidence="2">
    <location>
        <begin position="151"/>
        <end position="198"/>
    </location>
</feature>
<dbReference type="AlphaFoldDB" id="A0A8H6NYK9"/>
<dbReference type="PROSITE" id="PS00463">
    <property type="entry name" value="ZN2_CY6_FUNGAL_1"/>
    <property type="match status" value="1"/>
</dbReference>
<evidence type="ECO:0000256" key="2">
    <source>
        <dbReference type="SAM" id="MobiDB-lite"/>
    </source>
</evidence>
<dbReference type="CDD" id="cd00067">
    <property type="entry name" value="GAL4"/>
    <property type="match status" value="1"/>
</dbReference>
<dbReference type="PROSITE" id="PS50048">
    <property type="entry name" value="ZN2_CY6_FUNGAL_2"/>
    <property type="match status" value="1"/>
</dbReference>
<keyword evidence="5" id="KW-1185">Reference proteome</keyword>
<comment type="caution">
    <text evidence="4">The sequence shown here is derived from an EMBL/GenBank/DDBJ whole genome shotgun (WGS) entry which is preliminary data.</text>
</comment>
<name>A0A8H6NYK9_9PEZI</name>
<evidence type="ECO:0000256" key="1">
    <source>
        <dbReference type="ARBA" id="ARBA00023242"/>
    </source>
</evidence>
<proteinExistence type="predicted"/>
<organism evidence="4 5">
    <name type="scientific">Colletotrichum musicola</name>
    <dbReference type="NCBI Taxonomy" id="2175873"/>
    <lineage>
        <taxon>Eukaryota</taxon>
        <taxon>Fungi</taxon>
        <taxon>Dikarya</taxon>
        <taxon>Ascomycota</taxon>
        <taxon>Pezizomycotina</taxon>
        <taxon>Sordariomycetes</taxon>
        <taxon>Hypocreomycetidae</taxon>
        <taxon>Glomerellales</taxon>
        <taxon>Glomerellaceae</taxon>
        <taxon>Colletotrichum</taxon>
        <taxon>Colletotrichum orchidearum species complex</taxon>
    </lineage>
</organism>
<dbReference type="Gene3D" id="4.10.240.10">
    <property type="entry name" value="Zn(2)-C6 fungal-type DNA-binding domain"/>
    <property type="match status" value="1"/>
</dbReference>
<dbReference type="GO" id="GO:0008270">
    <property type="term" value="F:zinc ion binding"/>
    <property type="evidence" value="ECO:0007669"/>
    <property type="project" value="InterPro"/>
</dbReference>
<dbReference type="Proteomes" id="UP000639643">
    <property type="component" value="Unassembled WGS sequence"/>
</dbReference>
<dbReference type="EMBL" id="WIGM01000007">
    <property type="protein sequence ID" value="KAF6845007.1"/>
    <property type="molecule type" value="Genomic_DNA"/>
</dbReference>
<protein>
    <recommendedName>
        <fullName evidence="3">Zn(2)-C6 fungal-type domain-containing protein</fullName>
    </recommendedName>
</protein>
<accession>A0A8H6NYK9</accession>
<evidence type="ECO:0000313" key="5">
    <source>
        <dbReference type="Proteomes" id="UP000639643"/>
    </source>
</evidence>
<reference evidence="4" key="1">
    <citation type="journal article" date="2020" name="Phytopathology">
        <title>Genome Sequence Resources of Colletotrichum truncatum, C. plurivorum, C. musicola, and C. sojae: Four Species Pathogenic to Soybean (Glycine max).</title>
        <authorList>
            <person name="Rogerio F."/>
            <person name="Boufleur T.R."/>
            <person name="Ciampi-Guillardi M."/>
            <person name="Sukno S.A."/>
            <person name="Thon M.R."/>
            <person name="Massola Junior N.S."/>
            <person name="Baroncelli R."/>
        </authorList>
    </citation>
    <scope>NUCLEOTIDE SEQUENCE</scope>
    <source>
        <strain evidence="4">LFN0074</strain>
    </source>
</reference>